<accession>A0ABW1L2S5</accession>
<proteinExistence type="predicted"/>
<dbReference type="Proteomes" id="UP001596170">
    <property type="component" value="Unassembled WGS sequence"/>
</dbReference>
<sequence length="836" mass="89794">MFFTSKRIPAFLLAFALVFSILPVSAATLSPGVYHETISTTVGGYPQKVNKLSIDVTNPYAKIEYGVSNPINTLKTVTNLSREHTYERHHVIGAINASFFSYDDRFPVYLLAKNDQIVNLGNVSTNFNDFMYTPAAFGITADNKAKVGRYSLERTIEHNGSSFTTTDMNRYRSNDELILYTDSFPREKTVQNQYGIEVVVTGVPKKVDSQLKFGEKVTGVVSAIRPYNQYTSSTIPKDGFVLSAQGSEVSKISSMKIGEEVSLSVDVDAAWKGSQFMLASGPLLVQEGKSALTIDLASPRVTERTSRTAVATDATGGRAFFVTVDGRQKGYSQGMTLVEFANYLVTIGAYNAINLDGGGSTAMVSRRYGDVYPTIINRPSDGSERSVSAILEAISTAPYGQATKVNVSQDQEGIVAVGASVGFKVDMVLDQYYNALSADSSKLVLASVSNSVGKIENNRFVGIKAGTGTITAKYDTTTVAIPITVTDTIDSLVATPLDIRVGTGESAKISVKGISKNQQVIFNPAAVNWTASNGVGSINGTTFTAGTSEATGTITGTYGASRVNIPVTLSNKPFQVSSLDSVTGLKTEAVRSTATIGLEKTLQAKEGAASVKLNYDFTAFKDYTSAAYVSWTNGLAIPASPKKIGAWVYGDGANHWLRAAITDAAGTETALDFTADGGLNWVGWKYVEANVPSTLIAPIRLSKIYVAEPSSTKKGKGSIWIDSIQAVYSNQSTPMKSFNPSTSARVVDTNKQFTVTFNQAMNPAYFNTKHVYVEDEYGIRQNVIVQSGTNATKLVVSAPTGGYAKGKSYRLVVTHFAPNANNIRMLKDSITEFKVQ</sequence>
<feature type="domain" description="Phosphodiester glycosidase" evidence="2">
    <location>
        <begin position="231"/>
        <end position="390"/>
    </location>
</feature>
<name>A0ABW1L2S5_9BACL</name>
<keyword evidence="3" id="KW-0326">Glycosidase</keyword>
<comment type="caution">
    <text evidence="3">The sequence shown here is derived from an EMBL/GenBank/DDBJ whole genome shotgun (WGS) entry which is preliminary data.</text>
</comment>
<organism evidence="3 4">
    <name type="scientific">Paenisporosarcina macmurdoensis</name>
    <dbReference type="NCBI Taxonomy" id="212659"/>
    <lineage>
        <taxon>Bacteria</taxon>
        <taxon>Bacillati</taxon>
        <taxon>Bacillota</taxon>
        <taxon>Bacilli</taxon>
        <taxon>Bacillales</taxon>
        <taxon>Caryophanaceae</taxon>
        <taxon>Paenisporosarcina</taxon>
    </lineage>
</organism>
<dbReference type="Pfam" id="PF09992">
    <property type="entry name" value="NAGPA"/>
    <property type="match status" value="1"/>
</dbReference>
<keyword evidence="4" id="KW-1185">Reference proteome</keyword>
<dbReference type="EMBL" id="JBHSRI010000002">
    <property type="protein sequence ID" value="MFC6038010.1"/>
    <property type="molecule type" value="Genomic_DNA"/>
</dbReference>
<dbReference type="PANTHER" id="PTHR40446:SF2">
    <property type="entry name" value="N-ACETYLGLUCOSAMINE-1-PHOSPHODIESTER ALPHA-N-ACETYLGLUCOSAMINIDASE"/>
    <property type="match status" value="1"/>
</dbReference>
<dbReference type="InterPro" id="IPR018711">
    <property type="entry name" value="NAGPA"/>
</dbReference>
<evidence type="ECO:0000313" key="4">
    <source>
        <dbReference type="Proteomes" id="UP001596170"/>
    </source>
</evidence>
<evidence type="ECO:0000259" key="2">
    <source>
        <dbReference type="Pfam" id="PF09992"/>
    </source>
</evidence>
<evidence type="ECO:0000313" key="3">
    <source>
        <dbReference type="EMBL" id="MFC6038010.1"/>
    </source>
</evidence>
<dbReference type="Gene3D" id="2.60.120.430">
    <property type="entry name" value="Galactose-binding lectin"/>
    <property type="match status" value="1"/>
</dbReference>
<feature type="chain" id="PRO_5047029298" evidence="1">
    <location>
        <begin position="27"/>
        <end position="836"/>
    </location>
</feature>
<protein>
    <submittedName>
        <fullName evidence="3">Phosphodiester glycosidase family protein</fullName>
    </submittedName>
</protein>
<gene>
    <name evidence="3" type="ORF">ACFPYN_00955</name>
</gene>
<feature type="signal peptide" evidence="1">
    <location>
        <begin position="1"/>
        <end position="26"/>
    </location>
</feature>
<dbReference type="PANTHER" id="PTHR40446">
    <property type="entry name" value="N-ACETYLGLUCOSAMINE-1-PHOSPHODIESTER ALPHA-N-ACETYLGLUCOSAMINIDASE"/>
    <property type="match status" value="1"/>
</dbReference>
<keyword evidence="1" id="KW-0732">Signal</keyword>
<dbReference type="RefSeq" id="WP_377732009.1">
    <property type="nucleotide sequence ID" value="NZ_JBHSRI010000002.1"/>
</dbReference>
<dbReference type="GO" id="GO:0016798">
    <property type="term" value="F:hydrolase activity, acting on glycosyl bonds"/>
    <property type="evidence" value="ECO:0007669"/>
    <property type="project" value="UniProtKB-KW"/>
</dbReference>
<reference evidence="4" key="1">
    <citation type="journal article" date="2019" name="Int. J. Syst. Evol. Microbiol.">
        <title>The Global Catalogue of Microorganisms (GCM) 10K type strain sequencing project: providing services to taxonomists for standard genome sequencing and annotation.</title>
        <authorList>
            <consortium name="The Broad Institute Genomics Platform"/>
            <consortium name="The Broad Institute Genome Sequencing Center for Infectious Disease"/>
            <person name="Wu L."/>
            <person name="Ma J."/>
        </authorList>
    </citation>
    <scope>NUCLEOTIDE SEQUENCE [LARGE SCALE GENOMIC DNA]</scope>
    <source>
        <strain evidence="4">CCUG 54527</strain>
    </source>
</reference>
<keyword evidence="3" id="KW-0378">Hydrolase</keyword>
<evidence type="ECO:0000256" key="1">
    <source>
        <dbReference type="SAM" id="SignalP"/>
    </source>
</evidence>